<dbReference type="EMBL" id="CAJFDH010000004">
    <property type="protein sequence ID" value="CAD5221734.1"/>
    <property type="molecule type" value="Genomic_DNA"/>
</dbReference>
<evidence type="ECO:0000313" key="7">
    <source>
        <dbReference type="EMBL" id="CAD5221734.1"/>
    </source>
</evidence>
<dbReference type="SUPFAM" id="SSF55469">
    <property type="entry name" value="FMN-dependent nitroreductase-like"/>
    <property type="match status" value="1"/>
</dbReference>
<evidence type="ECO:0000313" key="8">
    <source>
        <dbReference type="Proteomes" id="UP000614601"/>
    </source>
</evidence>
<dbReference type="GO" id="GO:0140616">
    <property type="term" value="F:iodotyrosine deiodinase activity"/>
    <property type="evidence" value="ECO:0007669"/>
    <property type="project" value="UniProtKB-ARBA"/>
</dbReference>
<dbReference type="OrthoDB" id="41362at2759"/>
<proteinExistence type="inferred from homology"/>
<dbReference type="InterPro" id="IPR000415">
    <property type="entry name" value="Nitroreductase-like"/>
</dbReference>
<feature type="domain" description="Nitroreductase" evidence="6">
    <location>
        <begin position="88"/>
        <end position="255"/>
    </location>
</feature>
<dbReference type="Proteomes" id="UP000614601">
    <property type="component" value="Unassembled WGS sequence"/>
</dbReference>
<gene>
    <name evidence="7" type="ORF">BOKJ2_LOCUS9593</name>
</gene>
<organism evidence="7 8">
    <name type="scientific">Bursaphelenchus okinawaensis</name>
    <dbReference type="NCBI Taxonomy" id="465554"/>
    <lineage>
        <taxon>Eukaryota</taxon>
        <taxon>Metazoa</taxon>
        <taxon>Ecdysozoa</taxon>
        <taxon>Nematoda</taxon>
        <taxon>Chromadorea</taxon>
        <taxon>Rhabditida</taxon>
        <taxon>Tylenchina</taxon>
        <taxon>Tylenchomorpha</taxon>
        <taxon>Aphelenchoidea</taxon>
        <taxon>Aphelenchoididae</taxon>
        <taxon>Bursaphelenchus</taxon>
    </lineage>
</organism>
<dbReference type="PANTHER" id="PTHR23026:SF90">
    <property type="entry name" value="IODOTYROSINE DEIODINASE 1"/>
    <property type="match status" value="1"/>
</dbReference>
<dbReference type="GO" id="GO:0006570">
    <property type="term" value="P:tyrosine metabolic process"/>
    <property type="evidence" value="ECO:0007669"/>
    <property type="project" value="TreeGrafter"/>
</dbReference>
<dbReference type="PANTHER" id="PTHR23026">
    <property type="entry name" value="NADPH NITROREDUCTASE"/>
    <property type="match status" value="1"/>
</dbReference>
<dbReference type="InterPro" id="IPR050627">
    <property type="entry name" value="Nitroreductase/BluB"/>
</dbReference>
<evidence type="ECO:0000256" key="5">
    <source>
        <dbReference type="SAM" id="MobiDB-lite"/>
    </source>
</evidence>
<feature type="compositionally biased region" description="Basic and acidic residues" evidence="5">
    <location>
        <begin position="15"/>
        <end position="27"/>
    </location>
</feature>
<dbReference type="InterPro" id="IPR029479">
    <property type="entry name" value="Nitroreductase"/>
</dbReference>
<dbReference type="EMBL" id="CAJFCW020000004">
    <property type="protein sequence ID" value="CAG9115382.1"/>
    <property type="molecule type" value="Genomic_DNA"/>
</dbReference>
<protein>
    <recommendedName>
        <fullName evidence="6">Nitroreductase domain-containing protein</fullName>
    </recommendedName>
</protein>
<evidence type="ECO:0000256" key="2">
    <source>
        <dbReference type="ARBA" id="ARBA00022630"/>
    </source>
</evidence>
<feature type="compositionally biased region" description="Basic residues" evidence="5">
    <location>
        <begin position="1"/>
        <end position="10"/>
    </location>
</feature>
<sequence>MFRQRHHRQSAKVTQLREQEEERERLRRSMSKQIKKEFAEKGVGSDLDVLDLQEHLHNYKEVLYLPIKFSEEEMMAKSQAFYEYMKLRRSVRCFSDKDISLKLVQNLVKTAGTAPSGANLQPWTFCVIHSRKIKRSLRAMIEEEEQRNYTRRIGAKWVLDVEHLSVHWNKPYITEAPYVIVVMKHIYQIKPNGERQITYYNEMSCSIAVGILLSAIQNVGLVTVTTAPLNAGGHIRELLRRPENEKAMLVLPIGYPAEDAHVPDLRRKKLEDIIRMY</sequence>
<comment type="similarity">
    <text evidence="1">Belongs to the nitroreductase family.</text>
</comment>
<name>A0A811L2Y4_9BILA</name>
<dbReference type="GO" id="GO:0005886">
    <property type="term" value="C:plasma membrane"/>
    <property type="evidence" value="ECO:0007669"/>
    <property type="project" value="TreeGrafter"/>
</dbReference>
<dbReference type="Proteomes" id="UP000783686">
    <property type="component" value="Unassembled WGS sequence"/>
</dbReference>
<comment type="caution">
    <text evidence="7">The sequence shown here is derived from an EMBL/GenBank/DDBJ whole genome shotgun (WGS) entry which is preliminary data.</text>
</comment>
<evidence type="ECO:0000256" key="3">
    <source>
        <dbReference type="ARBA" id="ARBA00022643"/>
    </source>
</evidence>
<evidence type="ECO:0000259" key="6">
    <source>
        <dbReference type="Pfam" id="PF00881"/>
    </source>
</evidence>
<dbReference type="Gene3D" id="3.40.109.10">
    <property type="entry name" value="NADH Oxidase"/>
    <property type="match status" value="1"/>
</dbReference>
<evidence type="ECO:0000256" key="1">
    <source>
        <dbReference type="ARBA" id="ARBA00007118"/>
    </source>
</evidence>
<keyword evidence="3" id="KW-0288">FMN</keyword>
<keyword evidence="8" id="KW-1185">Reference proteome</keyword>
<accession>A0A811L2Y4</accession>
<evidence type="ECO:0000256" key="4">
    <source>
        <dbReference type="ARBA" id="ARBA00023002"/>
    </source>
</evidence>
<reference evidence="7" key="1">
    <citation type="submission" date="2020-09" db="EMBL/GenBank/DDBJ databases">
        <authorList>
            <person name="Kikuchi T."/>
        </authorList>
    </citation>
    <scope>NUCLEOTIDE SEQUENCE</scope>
    <source>
        <strain evidence="7">SH1</strain>
    </source>
</reference>
<dbReference type="CDD" id="cd02144">
    <property type="entry name" value="iodotyrosine_dehalogenase"/>
    <property type="match status" value="1"/>
</dbReference>
<dbReference type="AlphaFoldDB" id="A0A811L2Y4"/>
<dbReference type="Pfam" id="PF00881">
    <property type="entry name" value="Nitroreductase"/>
    <property type="match status" value="1"/>
</dbReference>
<keyword evidence="4" id="KW-0560">Oxidoreductase</keyword>
<feature type="region of interest" description="Disordered" evidence="5">
    <location>
        <begin position="1"/>
        <end position="30"/>
    </location>
</feature>
<keyword evidence="2" id="KW-0285">Flavoprotein</keyword>